<evidence type="ECO:0000313" key="1">
    <source>
        <dbReference type="EMBL" id="OMH80867.1"/>
    </source>
</evidence>
<accession>A0A1R1PIT7</accession>
<dbReference type="Proteomes" id="UP000188320">
    <property type="component" value="Unassembled WGS sequence"/>
</dbReference>
<organism evidence="1 2">
    <name type="scientific">Zancudomyces culisetae</name>
    <name type="common">Gut fungus</name>
    <name type="synonym">Smittium culisetae</name>
    <dbReference type="NCBI Taxonomy" id="1213189"/>
    <lineage>
        <taxon>Eukaryota</taxon>
        <taxon>Fungi</taxon>
        <taxon>Fungi incertae sedis</taxon>
        <taxon>Zoopagomycota</taxon>
        <taxon>Kickxellomycotina</taxon>
        <taxon>Harpellomycetes</taxon>
        <taxon>Harpellales</taxon>
        <taxon>Legeriomycetaceae</taxon>
        <taxon>Zancudomyces</taxon>
    </lineage>
</organism>
<sequence>MYKIRKFILQSVSNEGGGVERSKEVSPQSVYVNLLTKIDYTTRCICVFGGSGNETNSADTYTQTQSVVEDSGNEGMVVLMNFVFESAQDVRLFINGLESMGAATEKKERKGERSSQSKILKSVRESKGVLLKESQAQRSESAFCRMMSVQSDFIAFSQDTSATQHTNAFRESGHQESTQGSVFALKNGQQAGVRLEGIFQDGVQSREQNTYYTQENENPETFHETQYGSELNITQGQMMDSVSDEDLKVRILELLGNGDFLGLVCHDSCSQDRDSSRMRENNVAFEDLYGSCR</sequence>
<name>A0A1R1PIT7_ZANCU</name>
<dbReference type="AlphaFoldDB" id="A0A1R1PIT7"/>
<proteinExistence type="predicted"/>
<protein>
    <submittedName>
        <fullName evidence="1">Uncharacterized protein</fullName>
    </submittedName>
</protein>
<gene>
    <name evidence="1" type="ORF">AX774_g5688</name>
</gene>
<comment type="caution">
    <text evidence="1">The sequence shown here is derived from an EMBL/GenBank/DDBJ whole genome shotgun (WGS) entry which is preliminary data.</text>
</comment>
<reference evidence="2" key="1">
    <citation type="submission" date="2017-01" db="EMBL/GenBank/DDBJ databases">
        <authorList>
            <person name="Wang Y."/>
            <person name="White M."/>
            <person name="Kvist S."/>
            <person name="Moncalvo J.-M."/>
        </authorList>
    </citation>
    <scope>NUCLEOTIDE SEQUENCE [LARGE SCALE GENOMIC DNA]</scope>
    <source>
        <strain evidence="2">COL-18-3</strain>
    </source>
</reference>
<evidence type="ECO:0000313" key="2">
    <source>
        <dbReference type="Proteomes" id="UP000188320"/>
    </source>
</evidence>
<dbReference type="EMBL" id="LSSK01001058">
    <property type="protein sequence ID" value="OMH80867.1"/>
    <property type="molecule type" value="Genomic_DNA"/>
</dbReference>
<keyword evidence="2" id="KW-1185">Reference proteome</keyword>